<protein>
    <recommendedName>
        <fullName evidence="1">Response receiver domain-containing protein</fullName>
    </recommendedName>
</protein>
<feature type="domain" description="Response receiver" evidence="1">
    <location>
        <begin position="30"/>
        <end position="167"/>
    </location>
</feature>
<dbReference type="InterPro" id="IPR043834">
    <property type="entry name" value="REC"/>
</dbReference>
<evidence type="ECO:0000313" key="2">
    <source>
        <dbReference type="EMBL" id="QQO85381.1"/>
    </source>
</evidence>
<organism evidence="2">
    <name type="scientific">Shewanella algae</name>
    <dbReference type="NCBI Taxonomy" id="38313"/>
    <lineage>
        <taxon>Bacteria</taxon>
        <taxon>Pseudomonadati</taxon>
        <taxon>Pseudomonadota</taxon>
        <taxon>Gammaproteobacteria</taxon>
        <taxon>Alteromonadales</taxon>
        <taxon>Shewanellaceae</taxon>
        <taxon>Shewanella</taxon>
    </lineage>
</organism>
<name>A0A7T8EFC9_9GAMM</name>
<reference evidence="2" key="1">
    <citation type="submission" date="2018-09" db="EMBL/GenBank/DDBJ databases">
        <title>Genome sequencing and analysis.</title>
        <authorList>
            <person name="Huang Y.-T."/>
        </authorList>
    </citation>
    <scope>NUCLEOTIDE SEQUENCE</scope>
    <source>
        <strain evidence="2">HIDE</strain>
    </source>
</reference>
<gene>
    <name evidence="2" type="ORF">D7032_20230</name>
</gene>
<dbReference type="RefSeq" id="WP_144225326.1">
    <property type="nucleotide sequence ID" value="NZ_CP032664.1"/>
</dbReference>
<proteinExistence type="predicted"/>
<dbReference type="EMBL" id="CP032664">
    <property type="protein sequence ID" value="QQO85381.1"/>
    <property type="molecule type" value="Genomic_DNA"/>
</dbReference>
<sequence>MTNIAMTTERPVASFSEYHQLVHEAFIEPIRNITVIDDEYPTLSQLLDIVTSAPERGGEVPGGQNITRLKEIIELCHREKRWSVDVFDGRAPKWGDKDHIPPHLNHSDLIILDYHLDGSADIDSGGRARDIICELEKNNHFNIIVVHTNGYSHGGIELVFDEILAELLPIPVSHCFDVEKDIEEMFERWSDANSEFSDDYVFFEQKISFKELLNYTTKNEKELINLKNPNHCLHGFQAGLGKLTVETGINISQLIRLFFKQNLKFYSKKLKGKAANSVNWFWDGGTTNFIANGRVFVSVVKKNNGNPEEELFEPLRKALCQLKASPMHLLMAKIRHDMDERGLEQANQIISDRKAQIGWLYNLIQNSDLNTAEHDKIIDLHWEQLARAAKRELREFSRRLVSAVKTEPLFGGDSKSIVKYFFKECTQEPHITLGHVNALSCSQPVLEKHLTTGTILHIGSEYWVCLSPACDMVPKQRLSQWESRIGKEHLAFKAVKLSTDASLNAANGKATRNDFIYLLIDGIPKVFSLANGENNPEWEVFYAENHGVYDDTLSVNLVSIRQPDLKEIIDEDGEAEQQIILEVRTQKATAVAELRYEYALNFLHKFGANQTRIGLGFIDNKNFLN</sequence>
<dbReference type="AlphaFoldDB" id="A0A7T8EFC9"/>
<accession>A0A7T8EFC9</accession>
<evidence type="ECO:0000259" key="1">
    <source>
        <dbReference type="Pfam" id="PF19192"/>
    </source>
</evidence>
<dbReference type="Pfam" id="PF19192">
    <property type="entry name" value="Response_reg_2"/>
    <property type="match status" value="1"/>
</dbReference>